<reference evidence="2" key="1">
    <citation type="submission" date="2023-08" db="EMBL/GenBank/DDBJ databases">
        <authorList>
            <person name="Giovannini M.G."/>
            <person name="Castelli M.C."/>
            <person name="Petroni G.P."/>
        </authorList>
    </citation>
    <scope>NUCLEOTIDE SEQUENCE</scope>
    <source>
        <strain evidence="2">US_Bl 15I1</strain>
    </source>
</reference>
<dbReference type="EMBL" id="CP133270">
    <property type="protein sequence ID" value="WVX67531.1"/>
    <property type="molecule type" value="Genomic_DNA"/>
</dbReference>
<evidence type="ECO:0000313" key="3">
    <source>
        <dbReference type="Proteomes" id="UP001330434"/>
    </source>
</evidence>
<evidence type="ECO:0000313" key="2">
    <source>
        <dbReference type="EMBL" id="WVX67531.1"/>
    </source>
</evidence>
<dbReference type="EMBL" id="CP133270">
    <property type="protein sequence ID" value="WVX66563.1"/>
    <property type="molecule type" value="Genomic_DNA"/>
</dbReference>
<keyword evidence="3" id="KW-1185">Reference proteome</keyword>
<dbReference type="Pfam" id="PF03400">
    <property type="entry name" value="DDE_Tnp_IS1"/>
    <property type="match status" value="1"/>
</dbReference>
<evidence type="ECO:0000313" key="1">
    <source>
        <dbReference type="EMBL" id="WVX66563.1"/>
    </source>
</evidence>
<dbReference type="InterPro" id="IPR005063">
    <property type="entry name" value="Transposase_27"/>
</dbReference>
<accession>A0ABZ2C7U2</accession>
<dbReference type="Proteomes" id="UP001330434">
    <property type="component" value="Chromosome"/>
</dbReference>
<sequence>MKCGIFWVQKNKIWILKAVDRGTRRTVAWVTGSRDTATFQRLYDKVSHLKTCHFYTDNWDAFSKVLPQERHTIGKSGTVCIERDNSNTAITLVA</sequence>
<organism evidence="2 3">
    <name type="scientific">Candidatus Bealeia paramacronuclearis</name>
    <dbReference type="NCBI Taxonomy" id="1921001"/>
    <lineage>
        <taxon>Bacteria</taxon>
        <taxon>Pseudomonadati</taxon>
        <taxon>Pseudomonadota</taxon>
        <taxon>Alphaproteobacteria</taxon>
        <taxon>Holosporales</taxon>
        <taxon>Holosporaceae</taxon>
        <taxon>Candidatus Bealeia</taxon>
    </lineage>
</organism>
<protein>
    <submittedName>
        <fullName evidence="2">IS1 family transposase domain protein</fullName>
    </submittedName>
</protein>
<gene>
    <name evidence="1" type="ORF">Bealeia1_00742</name>
    <name evidence="2" type="ORF">Bealeia1_01744</name>
</gene>
<name>A0ABZ2C7U2_9PROT</name>
<proteinExistence type="predicted"/>
<reference evidence="2 3" key="2">
    <citation type="journal article" date="2024" name="Environ. Microbiol.">
        <title>Novel evolutionary insights on the interactions of the Holosporales (Alphaproteobacteria) with eukaryotic hosts from comparative genomics.</title>
        <authorList>
            <person name="Giovannini M."/>
            <person name="Petroni G."/>
            <person name="Castelli M."/>
        </authorList>
    </citation>
    <scope>NUCLEOTIDE SEQUENCE [LARGE SCALE GENOMIC DNA]</scope>
    <source>
        <strain evidence="2 3">US_Bl 15I1</strain>
    </source>
</reference>